<dbReference type="Pfam" id="PF02615">
    <property type="entry name" value="Ldh_2"/>
    <property type="match status" value="1"/>
</dbReference>
<dbReference type="InterPro" id="IPR003767">
    <property type="entry name" value="Malate/L-lactate_DH-like"/>
</dbReference>
<dbReference type="RefSeq" id="WP_149329409.1">
    <property type="nucleotide sequence ID" value="NZ_VTPY01000006.1"/>
</dbReference>
<proteinExistence type="predicted"/>
<evidence type="ECO:0000256" key="2">
    <source>
        <dbReference type="SAM" id="MobiDB-lite"/>
    </source>
</evidence>
<dbReference type="Gene3D" id="3.30.1370.60">
    <property type="entry name" value="Hypothetical oxidoreductase yiak, domain 2"/>
    <property type="match status" value="1"/>
</dbReference>
<dbReference type="InterPro" id="IPR043144">
    <property type="entry name" value="Mal/L-sulf/L-lact_DH-like_ah"/>
</dbReference>
<protein>
    <submittedName>
        <fullName evidence="3">3-dehydro-L-gulonate 2-dehydrogenase</fullName>
        <ecNumber evidence="3">1.1.1.130</ecNumber>
    </submittedName>
</protein>
<dbReference type="PANTHER" id="PTHR11091">
    <property type="entry name" value="OXIDOREDUCTASE-RELATED"/>
    <property type="match status" value="1"/>
</dbReference>
<dbReference type="InterPro" id="IPR043143">
    <property type="entry name" value="Mal/L-sulf/L-lact_DH-like_NADP"/>
</dbReference>
<keyword evidence="1 3" id="KW-0560">Oxidoreductase</keyword>
<dbReference type="GO" id="GO:0047559">
    <property type="term" value="F:3-dehydro-L-gulonate 2-dehydrogenase activity"/>
    <property type="evidence" value="ECO:0007669"/>
    <property type="project" value="UniProtKB-EC"/>
</dbReference>
<evidence type="ECO:0000313" key="3">
    <source>
        <dbReference type="EMBL" id="KAA0010772.1"/>
    </source>
</evidence>
<accession>A0A7V7FXI4</accession>
<dbReference type="SUPFAM" id="SSF89733">
    <property type="entry name" value="L-sulfolactate dehydrogenase-like"/>
    <property type="match status" value="1"/>
</dbReference>
<dbReference type="EMBL" id="VTPY01000006">
    <property type="protein sequence ID" value="KAA0010772.1"/>
    <property type="molecule type" value="Genomic_DNA"/>
</dbReference>
<dbReference type="NCBIfam" id="NF009750">
    <property type="entry name" value="PRK13260.1"/>
    <property type="match status" value="1"/>
</dbReference>
<sequence length="339" mass="36743">MTAVPFTTLTHILEGVLQRAGLTSADAKLCARIHAESTWDGVASHGVGRVARFVDYVQRGWVNPQATLERVHALGALEVHDGHFGIGVRNAMQATECAMALADEHGIGVVAVRDTTHWMRGGSYGWHAVERGYAALMWTNTESCMPAWGSSQQSIGNNPLVLGVPGESPLVLDMAMSQFSYGKLQTLRQQGKQLPVDGGFDAQGELTREPAAIEATRRILPTGYWKGSGLAILLDALAALLAQGRPSHEIDELQRGSGTGCCQVFMLFDPRHLGGQEHCRHLVDGITAHLAAATPDEGDVPVRWPGRSTQERRRRDRHAPDAVVEVNDATWKEILALAE</sequence>
<dbReference type="EC" id="1.1.1.130" evidence="3"/>
<dbReference type="Gene3D" id="1.10.1530.10">
    <property type="match status" value="1"/>
</dbReference>
<name>A0A7V7FXI4_9GAMM</name>
<dbReference type="InterPro" id="IPR036111">
    <property type="entry name" value="Mal/L-sulfo/L-lacto_DH-like_sf"/>
</dbReference>
<organism evidence="3 4">
    <name type="scientific">Billgrantia pellis</name>
    <dbReference type="NCBI Taxonomy" id="2606936"/>
    <lineage>
        <taxon>Bacteria</taxon>
        <taxon>Pseudomonadati</taxon>
        <taxon>Pseudomonadota</taxon>
        <taxon>Gammaproteobacteria</taxon>
        <taxon>Oceanospirillales</taxon>
        <taxon>Halomonadaceae</taxon>
        <taxon>Billgrantia</taxon>
    </lineage>
</organism>
<comment type="caution">
    <text evidence="3">The sequence shown here is derived from an EMBL/GenBank/DDBJ whole genome shotgun (WGS) entry which is preliminary data.</text>
</comment>
<dbReference type="PANTHER" id="PTHR11091:SF3">
    <property type="entry name" value="2,3-DIKETO-L-GULONATE REDUCTASE"/>
    <property type="match status" value="1"/>
</dbReference>
<evidence type="ECO:0000256" key="1">
    <source>
        <dbReference type="ARBA" id="ARBA00023002"/>
    </source>
</evidence>
<evidence type="ECO:0000313" key="4">
    <source>
        <dbReference type="Proteomes" id="UP000486760"/>
    </source>
</evidence>
<dbReference type="Proteomes" id="UP000486760">
    <property type="component" value="Unassembled WGS sequence"/>
</dbReference>
<gene>
    <name evidence="3" type="ORF">F0A17_16285</name>
</gene>
<reference evidence="3 4" key="1">
    <citation type="submission" date="2019-08" db="EMBL/GenBank/DDBJ databases">
        <title>Bioinformatics analysis of the strain L3 and L5.</title>
        <authorList>
            <person name="Li X."/>
        </authorList>
    </citation>
    <scope>NUCLEOTIDE SEQUENCE [LARGE SCALE GENOMIC DNA]</scope>
    <source>
        <strain evidence="3 4">L5</strain>
    </source>
</reference>
<keyword evidence="4" id="KW-1185">Reference proteome</keyword>
<feature type="region of interest" description="Disordered" evidence="2">
    <location>
        <begin position="296"/>
        <end position="320"/>
    </location>
</feature>
<dbReference type="AlphaFoldDB" id="A0A7V7FXI4"/>